<comment type="similarity">
    <text evidence="2">Belongs to the VTI1 family.</text>
</comment>
<protein>
    <submittedName>
        <fullName evidence="12">Vesicle transport v-SNARE protein N-terminus-domain-containing protein</fullName>
    </submittedName>
</protein>
<dbReference type="Pfam" id="PF12352">
    <property type="entry name" value="V-SNARE_C"/>
    <property type="match status" value="1"/>
</dbReference>
<feature type="transmembrane region" description="Helical" evidence="10">
    <location>
        <begin position="232"/>
        <end position="253"/>
    </location>
</feature>
<dbReference type="InterPro" id="IPR010989">
    <property type="entry name" value="SNARE"/>
</dbReference>
<dbReference type="GO" id="GO:0006906">
    <property type="term" value="P:vesicle fusion"/>
    <property type="evidence" value="ECO:0007669"/>
    <property type="project" value="TreeGrafter"/>
</dbReference>
<evidence type="ECO:0000256" key="3">
    <source>
        <dbReference type="ARBA" id="ARBA00022448"/>
    </source>
</evidence>
<feature type="domain" description="Vesicle transport v-SNARE N-terminal" evidence="11">
    <location>
        <begin position="28"/>
        <end position="120"/>
    </location>
</feature>
<keyword evidence="6 10" id="KW-1133">Transmembrane helix</keyword>
<dbReference type="SUPFAM" id="SSF47661">
    <property type="entry name" value="t-snare proteins"/>
    <property type="match status" value="1"/>
</dbReference>
<keyword evidence="8 10" id="KW-0472">Membrane</keyword>
<name>A0A1Y5IIL6_OSTTA</name>
<dbReference type="Gene3D" id="1.20.5.110">
    <property type="match status" value="1"/>
</dbReference>
<dbReference type="PANTHER" id="PTHR21230">
    <property type="entry name" value="VESICLE TRANSPORT V-SNARE PROTEIN VTI1-RELATED"/>
    <property type="match status" value="1"/>
</dbReference>
<evidence type="ECO:0000313" key="12">
    <source>
        <dbReference type="EMBL" id="OUS49411.1"/>
    </source>
</evidence>
<feature type="region of interest" description="Disordered" evidence="9">
    <location>
        <begin position="140"/>
        <end position="176"/>
    </location>
</feature>
<proteinExistence type="inferred from homology"/>
<evidence type="ECO:0000256" key="7">
    <source>
        <dbReference type="ARBA" id="ARBA00023054"/>
    </source>
</evidence>
<dbReference type="Pfam" id="PF05008">
    <property type="entry name" value="V-SNARE"/>
    <property type="match status" value="1"/>
</dbReference>
<dbReference type="FunFam" id="1.20.5.110:FF:000002">
    <property type="entry name" value="Vesicle transport through interaction with t-SNAREsB"/>
    <property type="match status" value="1"/>
</dbReference>
<dbReference type="GO" id="GO:0000149">
    <property type="term" value="F:SNARE binding"/>
    <property type="evidence" value="ECO:0007669"/>
    <property type="project" value="TreeGrafter"/>
</dbReference>
<dbReference type="CDD" id="cd15862">
    <property type="entry name" value="SNARE_Vti1"/>
    <property type="match status" value="1"/>
</dbReference>
<accession>A0A1Y5IIL6</accession>
<dbReference type="GO" id="GO:0005484">
    <property type="term" value="F:SNAP receptor activity"/>
    <property type="evidence" value="ECO:0007669"/>
    <property type="project" value="TreeGrafter"/>
</dbReference>
<comment type="subcellular location">
    <subcellularLocation>
        <location evidence="1">Membrane</location>
        <topology evidence="1">Single-pass type IV membrane protein</topology>
    </subcellularLocation>
</comment>
<evidence type="ECO:0000256" key="6">
    <source>
        <dbReference type="ARBA" id="ARBA00022989"/>
    </source>
</evidence>
<dbReference type="GO" id="GO:0031902">
    <property type="term" value="C:late endosome membrane"/>
    <property type="evidence" value="ECO:0007669"/>
    <property type="project" value="TreeGrafter"/>
</dbReference>
<feature type="compositionally biased region" description="Basic and acidic residues" evidence="9">
    <location>
        <begin position="154"/>
        <end position="175"/>
    </location>
</feature>
<dbReference type="GO" id="GO:0005789">
    <property type="term" value="C:endoplasmic reticulum membrane"/>
    <property type="evidence" value="ECO:0007669"/>
    <property type="project" value="TreeGrafter"/>
</dbReference>
<dbReference type="eggNOG" id="KOG1666">
    <property type="taxonomic scope" value="Eukaryota"/>
</dbReference>
<dbReference type="GO" id="GO:0006886">
    <property type="term" value="P:intracellular protein transport"/>
    <property type="evidence" value="ECO:0007669"/>
    <property type="project" value="InterPro"/>
</dbReference>
<dbReference type="InterPro" id="IPR038407">
    <property type="entry name" value="v-SNARE_N_sf"/>
</dbReference>
<dbReference type="GO" id="GO:0005794">
    <property type="term" value="C:Golgi apparatus"/>
    <property type="evidence" value="ECO:0007669"/>
    <property type="project" value="TreeGrafter"/>
</dbReference>
<evidence type="ECO:0000256" key="8">
    <source>
        <dbReference type="ARBA" id="ARBA00023136"/>
    </source>
</evidence>
<dbReference type="GO" id="GO:0031201">
    <property type="term" value="C:SNARE complex"/>
    <property type="evidence" value="ECO:0007669"/>
    <property type="project" value="TreeGrafter"/>
</dbReference>
<evidence type="ECO:0000256" key="2">
    <source>
        <dbReference type="ARBA" id="ARBA00006108"/>
    </source>
</evidence>
<dbReference type="EMBL" id="KZ155771">
    <property type="protein sequence ID" value="OUS49411.1"/>
    <property type="molecule type" value="Genomic_DNA"/>
</dbReference>
<dbReference type="AlphaFoldDB" id="A0A1Y5IIL6"/>
<evidence type="ECO:0000256" key="1">
    <source>
        <dbReference type="ARBA" id="ARBA00004211"/>
    </source>
</evidence>
<dbReference type="SUPFAM" id="SSF58038">
    <property type="entry name" value="SNARE fusion complex"/>
    <property type="match status" value="1"/>
</dbReference>
<evidence type="ECO:0000259" key="11">
    <source>
        <dbReference type="Pfam" id="PF05008"/>
    </source>
</evidence>
<organism evidence="12">
    <name type="scientific">Ostreococcus tauri</name>
    <name type="common">Marine green alga</name>
    <dbReference type="NCBI Taxonomy" id="70448"/>
    <lineage>
        <taxon>Eukaryota</taxon>
        <taxon>Viridiplantae</taxon>
        <taxon>Chlorophyta</taxon>
        <taxon>Mamiellophyceae</taxon>
        <taxon>Mamiellales</taxon>
        <taxon>Bathycoccaceae</taxon>
        <taxon>Ostreococcus</taxon>
    </lineage>
</organism>
<keyword evidence="5" id="KW-0653">Protein transport</keyword>
<reference evidence="12" key="1">
    <citation type="submission" date="2017-04" db="EMBL/GenBank/DDBJ databases">
        <title>Population genomics of picophytoplankton unveils novel chromosome hypervariability.</title>
        <authorList>
            <consortium name="DOE Joint Genome Institute"/>
            <person name="Blanc-Mathieu R."/>
            <person name="Krasovec M."/>
            <person name="Hebrard M."/>
            <person name="Yau S."/>
            <person name="Desgranges E."/>
            <person name="Martin J."/>
            <person name="Schackwitz W."/>
            <person name="Kuo A."/>
            <person name="Salin G."/>
            <person name="Donnadieu C."/>
            <person name="Desdevises Y."/>
            <person name="Sanchez-Ferandin S."/>
            <person name="Moreau H."/>
            <person name="Rivals E."/>
            <person name="Grigoriev I.V."/>
            <person name="Grimsley N."/>
            <person name="Eyre-Walker A."/>
            <person name="Piganeau G."/>
        </authorList>
    </citation>
    <scope>NUCLEOTIDE SEQUENCE [LARGE SCALE GENOMIC DNA]</scope>
    <source>
        <strain evidence="12">RCC 1115</strain>
    </source>
</reference>
<evidence type="ECO:0000256" key="5">
    <source>
        <dbReference type="ARBA" id="ARBA00022927"/>
    </source>
</evidence>
<keyword evidence="7" id="KW-0175">Coiled coil</keyword>
<evidence type="ECO:0000256" key="4">
    <source>
        <dbReference type="ARBA" id="ARBA00022692"/>
    </source>
</evidence>
<keyword evidence="4 10" id="KW-0812">Transmembrane</keyword>
<sequence>MMPFDGARRRRRARASPAFGTATTARAMSGIFESHEREFCANASAIRRFVDGARDATTPSERRARASEIESAVAECEALIRRMDLEARSVGDASAKTTMLSKLRDYKSELATRKREAREASAGEGAEDARDALLGAAERGLGGVGSMEDGTANGEREMETTERLARTGERIRESQRSLAETEDLGVSILQDLQGQRETIQRSREALHGADDTIARSRKILSSMSRRATANKVYFYGVAGVLTVAILIIIFHRLA</sequence>
<dbReference type="InterPro" id="IPR007705">
    <property type="entry name" value="Vesicle_trsprt_v-SNARE_N"/>
</dbReference>
<dbReference type="PANTHER" id="PTHR21230:SF26">
    <property type="entry name" value="VESICLE TRANSPORT THROUGH INTERACTION WITH T-SNARES HOMOLOG 1A"/>
    <property type="match status" value="1"/>
</dbReference>
<gene>
    <name evidence="12" type="ORF">BE221DRAFT_165548</name>
</gene>
<keyword evidence="3" id="KW-0813">Transport</keyword>
<dbReference type="Gene3D" id="1.20.58.400">
    <property type="entry name" value="t-snare proteins"/>
    <property type="match status" value="1"/>
</dbReference>
<dbReference type="Proteomes" id="UP000195557">
    <property type="component" value="Unassembled WGS sequence"/>
</dbReference>
<evidence type="ECO:0000256" key="9">
    <source>
        <dbReference type="SAM" id="MobiDB-lite"/>
    </source>
</evidence>
<evidence type="ECO:0000256" key="10">
    <source>
        <dbReference type="SAM" id="Phobius"/>
    </source>
</evidence>
<dbReference type="GO" id="GO:0012507">
    <property type="term" value="C:ER to Golgi transport vesicle membrane"/>
    <property type="evidence" value="ECO:0007669"/>
    <property type="project" value="TreeGrafter"/>
</dbReference>